<evidence type="ECO:0000313" key="2">
    <source>
        <dbReference type="EMBL" id="TYR76385.1"/>
    </source>
</evidence>
<proteinExistence type="predicted"/>
<dbReference type="GO" id="GO:0005737">
    <property type="term" value="C:cytoplasm"/>
    <property type="evidence" value="ECO:0007669"/>
    <property type="project" value="TreeGrafter"/>
</dbReference>
<dbReference type="AlphaFoldDB" id="A0A5D4KHY9"/>
<dbReference type="Pfam" id="PF13302">
    <property type="entry name" value="Acetyltransf_3"/>
    <property type="match status" value="1"/>
</dbReference>
<comment type="caution">
    <text evidence="2">The sequence shown here is derived from an EMBL/GenBank/DDBJ whole genome shotgun (WGS) entry which is preliminary data.</text>
</comment>
<evidence type="ECO:0000259" key="1">
    <source>
        <dbReference type="PROSITE" id="PS51186"/>
    </source>
</evidence>
<dbReference type="PANTHER" id="PTHR43441">
    <property type="entry name" value="RIBOSOMAL-PROTEIN-SERINE ACETYLTRANSFERASE"/>
    <property type="match status" value="1"/>
</dbReference>
<name>A0A5D4KHY9_9BACI</name>
<gene>
    <name evidence="2" type="ORF">FZC79_05730</name>
</gene>
<dbReference type="GO" id="GO:0008999">
    <property type="term" value="F:protein-N-terminal-alanine acetyltransferase activity"/>
    <property type="evidence" value="ECO:0007669"/>
    <property type="project" value="TreeGrafter"/>
</dbReference>
<dbReference type="RefSeq" id="WP_148945890.1">
    <property type="nucleotide sequence ID" value="NZ_JBNIKK010000014.1"/>
</dbReference>
<evidence type="ECO:0000313" key="3">
    <source>
        <dbReference type="Proteomes" id="UP000323317"/>
    </source>
</evidence>
<sequence>MDKPILIDFPERIETNRLYIKPCQPGDGKMVHEAISSSIKTLSEWMPFAQKEQSIEEVEEGVRQSYAQFIARKDFRLHIFEKESGELVGSTGYHRMDWRAGSVEIGYWGVSSHGGKGYITEAVRELTRFAFEHFAANRVEIRCDELNIASRRIPERLGYTLEGILRRDSLSADGKNLRNTCVYSVLADEWEYHLH</sequence>
<dbReference type="PANTHER" id="PTHR43441:SF3">
    <property type="entry name" value="ACETYLTRANSFERASE"/>
    <property type="match status" value="1"/>
</dbReference>
<dbReference type="Proteomes" id="UP000323317">
    <property type="component" value="Unassembled WGS sequence"/>
</dbReference>
<accession>A0A5D4KHY9</accession>
<reference evidence="2 3" key="1">
    <citation type="submission" date="2019-08" db="EMBL/GenBank/DDBJ databases">
        <title>Bacillus genomes from the desert of Cuatro Cienegas, Coahuila.</title>
        <authorList>
            <person name="Olmedo-Alvarez G."/>
        </authorList>
    </citation>
    <scope>NUCLEOTIDE SEQUENCE [LARGE SCALE GENOMIC DNA]</scope>
    <source>
        <strain evidence="2 3">CH40_1T</strain>
    </source>
</reference>
<dbReference type="InterPro" id="IPR051908">
    <property type="entry name" value="Ribosomal_N-acetyltransferase"/>
</dbReference>
<keyword evidence="2" id="KW-0808">Transferase</keyword>
<feature type="domain" description="N-acetyltransferase" evidence="1">
    <location>
        <begin position="29"/>
        <end position="178"/>
    </location>
</feature>
<dbReference type="GO" id="GO:1990189">
    <property type="term" value="F:protein N-terminal-serine acetyltransferase activity"/>
    <property type="evidence" value="ECO:0007669"/>
    <property type="project" value="TreeGrafter"/>
</dbReference>
<protein>
    <submittedName>
        <fullName evidence="2">GNAT family N-acetyltransferase</fullName>
    </submittedName>
</protein>
<dbReference type="EMBL" id="VTEH01000003">
    <property type="protein sequence ID" value="TYR76385.1"/>
    <property type="molecule type" value="Genomic_DNA"/>
</dbReference>
<dbReference type="InterPro" id="IPR016181">
    <property type="entry name" value="Acyl_CoA_acyltransferase"/>
</dbReference>
<dbReference type="SUPFAM" id="SSF55729">
    <property type="entry name" value="Acyl-CoA N-acyltransferases (Nat)"/>
    <property type="match status" value="1"/>
</dbReference>
<organism evidence="2 3">
    <name type="scientific">Rossellomorea vietnamensis</name>
    <dbReference type="NCBI Taxonomy" id="218284"/>
    <lineage>
        <taxon>Bacteria</taxon>
        <taxon>Bacillati</taxon>
        <taxon>Bacillota</taxon>
        <taxon>Bacilli</taxon>
        <taxon>Bacillales</taxon>
        <taxon>Bacillaceae</taxon>
        <taxon>Rossellomorea</taxon>
    </lineage>
</organism>
<dbReference type="PROSITE" id="PS51186">
    <property type="entry name" value="GNAT"/>
    <property type="match status" value="1"/>
</dbReference>
<dbReference type="InterPro" id="IPR000182">
    <property type="entry name" value="GNAT_dom"/>
</dbReference>
<dbReference type="Gene3D" id="3.40.630.30">
    <property type="match status" value="1"/>
</dbReference>